<evidence type="ECO:0000259" key="2">
    <source>
        <dbReference type="PROSITE" id="PS51029"/>
    </source>
</evidence>
<evidence type="ECO:0000256" key="1">
    <source>
        <dbReference type="PROSITE-ProRule" id="PRU00371"/>
    </source>
</evidence>
<dbReference type="PANTHER" id="PTHR12243:SF67">
    <property type="entry name" value="COREPRESSOR OF PANGOLIN, ISOFORM A-RELATED"/>
    <property type="match status" value="1"/>
</dbReference>
<sequence>MNKDLLISEVYRNPPIWDQRLKSHYNRYVMDKCWAAVATNCKVTAAAARKTWTILRKQFKRHFDKLPVSRSGGEPPENNVKWQYFKSLLFLKEIFEKRPATVNLSDADNDISVAPTPSSFTSSAGCSSEATSHIPSSSIKVLLDARRADNLGYRKHSRRIQIVGKNLMGIEKGQIEMIKAKVVSNTDLNDEDAAFFASLLPHIKKLSPAKKLEFRTRIQRLVVESVYKVKIE</sequence>
<keyword evidence="5" id="KW-1185">Reference proteome</keyword>
<dbReference type="GO" id="GO:0005634">
    <property type="term" value="C:nucleus"/>
    <property type="evidence" value="ECO:0007669"/>
    <property type="project" value="UniProtKB-SubCell"/>
</dbReference>
<reference evidence="4" key="1">
    <citation type="submission" date="2022-01" db="EMBL/GenBank/DDBJ databases">
        <authorList>
            <person name="King R."/>
        </authorList>
    </citation>
    <scope>NUCLEOTIDE SEQUENCE</scope>
</reference>
<dbReference type="GO" id="GO:0003677">
    <property type="term" value="F:DNA binding"/>
    <property type="evidence" value="ECO:0007669"/>
    <property type="project" value="InterPro"/>
</dbReference>
<evidence type="ECO:0000313" key="4">
    <source>
        <dbReference type="EMBL" id="CAG9760656.1"/>
    </source>
</evidence>
<evidence type="ECO:0008006" key="6">
    <source>
        <dbReference type="Google" id="ProtNLM"/>
    </source>
</evidence>
<gene>
    <name evidence="4" type="ORF">CEUTPL_LOCUS1379</name>
</gene>
<evidence type="ECO:0000313" key="5">
    <source>
        <dbReference type="Proteomes" id="UP001152799"/>
    </source>
</evidence>
<feature type="domain" description="BESS" evidence="3">
    <location>
        <begin position="189"/>
        <end position="228"/>
    </location>
</feature>
<dbReference type="PROSITE" id="PS51031">
    <property type="entry name" value="BESS"/>
    <property type="match status" value="1"/>
</dbReference>
<name>A0A9N9MAA5_9CUCU</name>
<dbReference type="InterPro" id="IPR004210">
    <property type="entry name" value="BESS_motif"/>
</dbReference>
<accession>A0A9N9MAA5</accession>
<protein>
    <recommendedName>
        <fullName evidence="6">MADF domain-containing protein</fullName>
    </recommendedName>
</protein>
<dbReference type="Proteomes" id="UP001152799">
    <property type="component" value="Chromosome 1"/>
</dbReference>
<dbReference type="SMART" id="SM00595">
    <property type="entry name" value="MADF"/>
    <property type="match status" value="1"/>
</dbReference>
<dbReference type="PROSITE" id="PS51029">
    <property type="entry name" value="MADF"/>
    <property type="match status" value="1"/>
</dbReference>
<dbReference type="OrthoDB" id="5803771at2759"/>
<dbReference type="EMBL" id="OU892277">
    <property type="protein sequence ID" value="CAG9760656.1"/>
    <property type="molecule type" value="Genomic_DNA"/>
</dbReference>
<proteinExistence type="predicted"/>
<keyword evidence="1" id="KW-0539">Nucleus</keyword>
<dbReference type="AlphaFoldDB" id="A0A9N9MAA5"/>
<dbReference type="InterPro" id="IPR039353">
    <property type="entry name" value="TF_Adf1"/>
</dbReference>
<dbReference type="InterPro" id="IPR006578">
    <property type="entry name" value="MADF-dom"/>
</dbReference>
<dbReference type="PANTHER" id="PTHR12243">
    <property type="entry name" value="MADF DOMAIN TRANSCRIPTION FACTOR"/>
    <property type="match status" value="1"/>
</dbReference>
<organism evidence="4 5">
    <name type="scientific">Ceutorhynchus assimilis</name>
    <name type="common">cabbage seed weevil</name>
    <dbReference type="NCBI Taxonomy" id="467358"/>
    <lineage>
        <taxon>Eukaryota</taxon>
        <taxon>Metazoa</taxon>
        <taxon>Ecdysozoa</taxon>
        <taxon>Arthropoda</taxon>
        <taxon>Hexapoda</taxon>
        <taxon>Insecta</taxon>
        <taxon>Pterygota</taxon>
        <taxon>Neoptera</taxon>
        <taxon>Endopterygota</taxon>
        <taxon>Coleoptera</taxon>
        <taxon>Polyphaga</taxon>
        <taxon>Cucujiformia</taxon>
        <taxon>Curculionidae</taxon>
        <taxon>Ceutorhynchinae</taxon>
        <taxon>Ceutorhynchus</taxon>
    </lineage>
</organism>
<dbReference type="Pfam" id="PF10545">
    <property type="entry name" value="MADF_DNA_bdg"/>
    <property type="match status" value="1"/>
</dbReference>
<evidence type="ECO:0000259" key="3">
    <source>
        <dbReference type="PROSITE" id="PS51031"/>
    </source>
</evidence>
<feature type="domain" description="MADF" evidence="2">
    <location>
        <begin position="5"/>
        <end position="96"/>
    </location>
</feature>
<dbReference type="Pfam" id="PF02944">
    <property type="entry name" value="BESS"/>
    <property type="match status" value="1"/>
</dbReference>
<comment type="subcellular location">
    <subcellularLocation>
        <location evidence="1">Nucleus</location>
    </subcellularLocation>
</comment>